<evidence type="ECO:0000313" key="3">
    <source>
        <dbReference type="EMBL" id="CAL8124961.1"/>
    </source>
</evidence>
<evidence type="ECO:0000313" key="4">
    <source>
        <dbReference type="Proteomes" id="UP001642540"/>
    </source>
</evidence>
<feature type="compositionally biased region" description="Gly residues" evidence="1">
    <location>
        <begin position="1"/>
        <end position="14"/>
    </location>
</feature>
<name>A0ABP1RE87_9HEXA</name>
<feature type="compositionally biased region" description="Gly residues" evidence="1">
    <location>
        <begin position="23"/>
        <end position="39"/>
    </location>
</feature>
<dbReference type="Gene3D" id="2.170.260.10">
    <property type="entry name" value="paz domain"/>
    <property type="match status" value="1"/>
</dbReference>
<dbReference type="CDD" id="cd02845">
    <property type="entry name" value="PAZ_piwi_like"/>
    <property type="match status" value="1"/>
</dbReference>
<protein>
    <recommendedName>
        <fullName evidence="2">PAZ domain-containing protein</fullName>
    </recommendedName>
</protein>
<keyword evidence="4" id="KW-1185">Reference proteome</keyword>
<proteinExistence type="predicted"/>
<dbReference type="PROSITE" id="PS50821">
    <property type="entry name" value="PAZ"/>
    <property type="match status" value="1"/>
</dbReference>
<gene>
    <name evidence="3" type="ORF">ODALV1_LOCUS20823</name>
</gene>
<feature type="compositionally biased region" description="Basic and acidic residues" evidence="1">
    <location>
        <begin position="182"/>
        <end position="193"/>
    </location>
</feature>
<dbReference type="PROSITE" id="PS50890">
    <property type="entry name" value="PUA"/>
    <property type="match status" value="1"/>
</dbReference>
<comment type="caution">
    <text evidence="3">The sequence shown here is derived from an EMBL/GenBank/DDBJ whole genome shotgun (WGS) entry which is preliminary data.</text>
</comment>
<sequence length="534" mass="57436">MSGVGRGRGRGWGRSGPSAEAIGGDGGGPSGKTVGGDGGSSSPAGRGRGWGLDGPSEKAGGGDGSGPSAVGRGRGWGRGGPPAEAVGGGPSGTAGGGDGGSPSAVGRGRGWGRGGPSAEAVGGGPSGTAGRGDGGSPSAVGRGRGWGQVVPSRKTGGDGPSGIAIGHADSSHRPNRGGARGRGREGTAARRFDYVPSKPEPVSGREMTKQGKHGTAVKLEANYFTVQLRPKWAIYHYRVDFKPDETDTRLKKMLMRPHAQSLGINLFDGSSLYSPNRLHPDPMQLYSLHPYSQEKIELTVRMVAQLAPTDATCLQVYNVFARKCLQGMGLQEVGRNFYDQRQAIRLEGHRLELWPGFITTMRHHENSILLGVEVTHKVLRLDNCLQVINEIRRRTRNDQNRITNEIVGAIVMTGFNCRTYQVDDIDWGLNPTSTFDLKGTKTTFADYYHNRYNIIIQDRQQPLLVSRPKKRDLHRGQSGPILLIPELCRMTGLTDEMRANYQLMQVLATHLHTDPNTRVVKLNAFMKRLKTNPQ</sequence>
<dbReference type="EMBL" id="CAXLJM020000068">
    <property type="protein sequence ID" value="CAL8124961.1"/>
    <property type="molecule type" value="Genomic_DNA"/>
</dbReference>
<evidence type="ECO:0000259" key="2">
    <source>
        <dbReference type="PROSITE" id="PS50821"/>
    </source>
</evidence>
<accession>A0ABP1RE87</accession>
<feature type="compositionally biased region" description="Gly residues" evidence="1">
    <location>
        <begin position="107"/>
        <end position="135"/>
    </location>
</feature>
<dbReference type="InterPro" id="IPR003100">
    <property type="entry name" value="PAZ_dom"/>
</dbReference>
<dbReference type="InterPro" id="IPR036085">
    <property type="entry name" value="PAZ_dom_sf"/>
</dbReference>
<dbReference type="SUPFAM" id="SSF101690">
    <property type="entry name" value="PAZ domain"/>
    <property type="match status" value="1"/>
</dbReference>
<dbReference type="Proteomes" id="UP001642540">
    <property type="component" value="Unassembled WGS sequence"/>
</dbReference>
<dbReference type="SMART" id="SM00949">
    <property type="entry name" value="PAZ"/>
    <property type="match status" value="1"/>
</dbReference>
<dbReference type="Pfam" id="PF23278">
    <property type="entry name" value="Piwi_N"/>
    <property type="match status" value="1"/>
</dbReference>
<reference evidence="3 4" key="1">
    <citation type="submission" date="2024-08" db="EMBL/GenBank/DDBJ databases">
        <authorList>
            <person name="Cucini C."/>
            <person name="Frati F."/>
        </authorList>
    </citation>
    <scope>NUCLEOTIDE SEQUENCE [LARGE SCALE GENOMIC DNA]</scope>
</reference>
<feature type="region of interest" description="Disordered" evidence="1">
    <location>
        <begin position="1"/>
        <end position="213"/>
    </location>
</feature>
<evidence type="ECO:0000256" key="1">
    <source>
        <dbReference type="SAM" id="MobiDB-lite"/>
    </source>
</evidence>
<dbReference type="PANTHER" id="PTHR22891">
    <property type="entry name" value="EUKARYOTIC TRANSLATION INITIATION FACTOR 2C"/>
    <property type="match status" value="1"/>
</dbReference>
<dbReference type="Pfam" id="PF02170">
    <property type="entry name" value="PAZ"/>
    <property type="match status" value="1"/>
</dbReference>
<organism evidence="3 4">
    <name type="scientific">Orchesella dallaii</name>
    <dbReference type="NCBI Taxonomy" id="48710"/>
    <lineage>
        <taxon>Eukaryota</taxon>
        <taxon>Metazoa</taxon>
        <taxon>Ecdysozoa</taxon>
        <taxon>Arthropoda</taxon>
        <taxon>Hexapoda</taxon>
        <taxon>Collembola</taxon>
        <taxon>Entomobryomorpha</taxon>
        <taxon>Entomobryoidea</taxon>
        <taxon>Orchesellidae</taxon>
        <taxon>Orchesellinae</taxon>
        <taxon>Orchesella</taxon>
    </lineage>
</organism>
<feature type="compositionally biased region" description="Gly residues" evidence="1">
    <location>
        <begin position="72"/>
        <end position="100"/>
    </location>
</feature>
<feature type="domain" description="PAZ" evidence="2">
    <location>
        <begin position="383"/>
        <end position="492"/>
    </location>
</feature>
<feature type="non-terminal residue" evidence="3">
    <location>
        <position position="534"/>
    </location>
</feature>